<dbReference type="Proteomes" id="UP000299084">
    <property type="component" value="Unassembled WGS sequence"/>
</dbReference>
<dbReference type="EMBL" id="JWIN03000022">
    <property type="protein sequence ID" value="KAB1259848.1"/>
    <property type="molecule type" value="Genomic_DNA"/>
</dbReference>
<dbReference type="InterPro" id="IPR035441">
    <property type="entry name" value="TFIIS/LEDGF_dom_sf"/>
</dbReference>
<evidence type="ECO:0000259" key="2">
    <source>
        <dbReference type="Pfam" id="PF11467"/>
    </source>
</evidence>
<dbReference type="SUPFAM" id="SSF140576">
    <property type="entry name" value="HIV integrase-binding domain"/>
    <property type="match status" value="1"/>
</dbReference>
<keyword evidence="4" id="KW-1185">Reference proteome</keyword>
<dbReference type="EMBL" id="JWIN03000022">
    <property type="protein sequence ID" value="KAB1259849.1"/>
    <property type="molecule type" value="Genomic_DNA"/>
</dbReference>
<protein>
    <submittedName>
        <fullName evidence="3">Hepatoma-derived growth factor-related protein 2</fullName>
    </submittedName>
</protein>
<evidence type="ECO:0000313" key="3">
    <source>
        <dbReference type="EMBL" id="KAB1259849.1"/>
    </source>
</evidence>
<gene>
    <name evidence="3" type="ORF">Cadr_000025196</name>
</gene>
<comment type="caution">
    <text evidence="3">The sequence shown here is derived from an EMBL/GenBank/DDBJ whole genome shotgun (WGS) entry which is preliminary data.</text>
</comment>
<feature type="compositionally biased region" description="Acidic residues" evidence="1">
    <location>
        <begin position="268"/>
        <end position="278"/>
    </location>
</feature>
<dbReference type="STRING" id="9838.ENSCDRP00005005417"/>
<feature type="region of interest" description="Disordered" evidence="1">
    <location>
        <begin position="24"/>
        <end position="115"/>
    </location>
</feature>
<reference evidence="3" key="1">
    <citation type="submission" date="2014-12" db="EMBL/GenBank/DDBJ databases">
        <authorList>
            <person name="Fitak R."/>
            <person name="Mohandesan E."/>
            <person name="Burger P.A."/>
            <person name="Jukka C."/>
        </authorList>
    </citation>
    <scope>NUCLEOTIDE SEQUENCE</scope>
    <source>
        <strain evidence="3">Drom800</strain>
        <tissue evidence="3">Blood</tissue>
    </source>
</reference>
<evidence type="ECO:0000256" key="1">
    <source>
        <dbReference type="SAM" id="MobiDB-lite"/>
    </source>
</evidence>
<evidence type="ECO:0000313" key="4">
    <source>
        <dbReference type="Proteomes" id="UP000299084"/>
    </source>
</evidence>
<reference evidence="3 4" key="2">
    <citation type="journal article" date="2019" name="Mol. Ecol. Resour.">
        <title>Improving Illumina assemblies with Hi-C and long reads: an example with the North African dromedary.</title>
        <authorList>
            <person name="Elbers J.P."/>
            <person name="Rogers M.F."/>
            <person name="Perelman P.L."/>
            <person name="Proskuryakova A.A."/>
            <person name="Serdyukova N.A."/>
            <person name="Johnson W.E."/>
            <person name="Horin P."/>
            <person name="Corander J."/>
            <person name="Murphy D."/>
            <person name="Burger P.A."/>
        </authorList>
    </citation>
    <scope>NUCLEOTIDE SEQUENCE [LARGE SCALE GENOMIC DNA]</scope>
    <source>
        <strain evidence="3">Drom800</strain>
        <tissue evidence="3">Blood</tissue>
    </source>
</reference>
<sequence>MGEEEEEEGAGQRPLLSPLLSLLSKNGTKFPGLGGVLLSKRSSVGPPPHWVKKSAKKLQPQSTEPARRPSQKEKRGRSEEKPRARPVKVERTRKRSEGFPPDRKVEKKKEPSVEEKLQKLHSEIKFALKVDNPELSLIALAALQDVKRCLNALEELGTLQVTSQILQKNTDVVATLKKIRRYKANKEVMEKAAEVYTRLKSRVLGPKIEAIQKATRTGTEKERAEVEKAEEALAGEEAPTERAEDEASTDLSAPVNGEAASQKGESTEDKEQEEEQNSEEGPGGGSSEDLLHNDSVREGPDLDGPGKELQERERVRMDSESLDDEDS</sequence>
<dbReference type="InterPro" id="IPR036218">
    <property type="entry name" value="HIVI-bd_sf"/>
</dbReference>
<feature type="compositionally biased region" description="Basic and acidic residues" evidence="1">
    <location>
        <begin position="65"/>
        <end position="115"/>
    </location>
</feature>
<dbReference type="AlphaFoldDB" id="A0A5N4CLP5"/>
<feature type="compositionally biased region" description="Basic and acidic residues" evidence="1">
    <location>
        <begin position="289"/>
        <end position="319"/>
    </location>
</feature>
<feature type="compositionally biased region" description="Basic and acidic residues" evidence="1">
    <location>
        <begin position="218"/>
        <end position="231"/>
    </location>
</feature>
<proteinExistence type="predicted"/>
<name>A0A5N4CLP5_CAMDR</name>
<dbReference type="Gene3D" id="1.20.930.10">
    <property type="entry name" value="Conserved domain common to transcription factors TFIIS, elongin A, CRSP70"/>
    <property type="match status" value="1"/>
</dbReference>
<organism evidence="3 4">
    <name type="scientific">Camelus dromedarius</name>
    <name type="common">Dromedary</name>
    <name type="synonym">Arabian camel</name>
    <dbReference type="NCBI Taxonomy" id="9838"/>
    <lineage>
        <taxon>Eukaryota</taxon>
        <taxon>Metazoa</taxon>
        <taxon>Chordata</taxon>
        <taxon>Craniata</taxon>
        <taxon>Vertebrata</taxon>
        <taxon>Euteleostomi</taxon>
        <taxon>Mammalia</taxon>
        <taxon>Eutheria</taxon>
        <taxon>Laurasiatheria</taxon>
        <taxon>Artiodactyla</taxon>
        <taxon>Tylopoda</taxon>
        <taxon>Camelidae</taxon>
        <taxon>Camelus</taxon>
    </lineage>
</organism>
<dbReference type="Pfam" id="PF11467">
    <property type="entry name" value="LEDGF"/>
    <property type="match status" value="1"/>
</dbReference>
<feature type="domain" description="Lens epithelium-derived growth factor integrase-binding" evidence="2">
    <location>
        <begin position="114"/>
        <end position="222"/>
    </location>
</feature>
<accession>A0A5N4CLP5</accession>
<dbReference type="InterPro" id="IPR021567">
    <property type="entry name" value="LEDGF_IBD"/>
</dbReference>
<feature type="region of interest" description="Disordered" evidence="1">
    <location>
        <begin position="214"/>
        <end position="327"/>
    </location>
</feature>